<dbReference type="Gene3D" id="2.60.40.150">
    <property type="entry name" value="C2 domain"/>
    <property type="match status" value="1"/>
</dbReference>
<reference evidence="5" key="1">
    <citation type="submission" date="2015-11" db="EMBL/GenBank/DDBJ databases">
        <title>De novo transcriptome assembly of four potential Pierce s Disease insect vectors from Arizona vineyards.</title>
        <authorList>
            <person name="Tassone E.E."/>
        </authorList>
    </citation>
    <scope>NUCLEOTIDE SEQUENCE</scope>
</reference>
<organism evidence="5">
    <name type="scientific">Homalodisca liturata</name>
    <dbReference type="NCBI Taxonomy" id="320908"/>
    <lineage>
        <taxon>Eukaryota</taxon>
        <taxon>Metazoa</taxon>
        <taxon>Ecdysozoa</taxon>
        <taxon>Arthropoda</taxon>
        <taxon>Hexapoda</taxon>
        <taxon>Insecta</taxon>
        <taxon>Pterygota</taxon>
        <taxon>Neoptera</taxon>
        <taxon>Paraneoptera</taxon>
        <taxon>Hemiptera</taxon>
        <taxon>Auchenorrhyncha</taxon>
        <taxon>Membracoidea</taxon>
        <taxon>Cicadellidae</taxon>
        <taxon>Cicadellinae</taxon>
        <taxon>Proconiini</taxon>
        <taxon>Homalodisca</taxon>
    </lineage>
</organism>
<dbReference type="PANTHER" id="PTHR45911">
    <property type="entry name" value="C2 DOMAIN-CONTAINING PROTEIN"/>
    <property type="match status" value="1"/>
</dbReference>
<dbReference type="EMBL" id="GECU01017201">
    <property type="protein sequence ID" value="JAS90505.1"/>
    <property type="molecule type" value="Transcribed_RNA"/>
</dbReference>
<keyword evidence="2" id="KW-0106">Calcium</keyword>
<dbReference type="InterPro" id="IPR000008">
    <property type="entry name" value="C2_dom"/>
</dbReference>
<name>A0A1B6IU98_9HEMI</name>
<accession>A0A1B6IU98</accession>
<dbReference type="PROSITE" id="PS50004">
    <property type="entry name" value="C2"/>
    <property type="match status" value="1"/>
</dbReference>
<dbReference type="CDD" id="cd08376">
    <property type="entry name" value="C2B_MCTP_PRT"/>
    <property type="match status" value="1"/>
</dbReference>
<evidence type="ECO:0000256" key="3">
    <source>
        <dbReference type="SAM" id="MobiDB-lite"/>
    </source>
</evidence>
<sequence length="325" mass="37072">GSELVTRVRSRLARLGRSATATSATSDSVDEDAPVTSPSVRTTPKQLLRQILHKSNTCQESNDSDTESFSKISASEEESDSEPKGRKQQHTVQRSATLAECLEPPDTDPVIPENLPLETILEKLGHRLKERSDKVHKYFQRSGKISDINRRLKSQIWSSVVTIVLVEGKNLLPMDIDGFSDPYVKFRLGSEKYKSKVIYKTLNPSWLEQFDLHLYDDQSQELELTVWDKDRSKDDFMGRCSIDLSQLEREKTHRIKQELDEGAGTIFLLLTISGTTASETISDLTTYEENPREHQVLEERYAFHRTLHNLRDVGHLTVRVYRAQG</sequence>
<dbReference type="InterPro" id="IPR035892">
    <property type="entry name" value="C2_domain_sf"/>
</dbReference>
<dbReference type="FunFam" id="2.60.40.150:FF:000050">
    <property type="entry name" value="Multiple C2 and transmembrane domain containing 1"/>
    <property type="match status" value="1"/>
</dbReference>
<dbReference type="SUPFAM" id="SSF49562">
    <property type="entry name" value="C2 domain (Calcium/lipid-binding domain, CaLB)"/>
    <property type="match status" value="1"/>
</dbReference>
<feature type="non-terminal residue" evidence="5">
    <location>
        <position position="325"/>
    </location>
</feature>
<dbReference type="PANTHER" id="PTHR45911:SF4">
    <property type="entry name" value="MULTIPLE C2 AND TRANSMEMBRANE DOMAIN-CONTAINING PROTEIN"/>
    <property type="match status" value="1"/>
</dbReference>
<feature type="non-terminal residue" evidence="5">
    <location>
        <position position="1"/>
    </location>
</feature>
<feature type="domain" description="C2" evidence="4">
    <location>
        <begin position="141"/>
        <end position="259"/>
    </location>
</feature>
<evidence type="ECO:0000313" key="5">
    <source>
        <dbReference type="EMBL" id="JAS90505.1"/>
    </source>
</evidence>
<feature type="region of interest" description="Disordered" evidence="3">
    <location>
        <begin position="1"/>
        <end position="94"/>
    </location>
</feature>
<dbReference type="GO" id="GO:0005509">
    <property type="term" value="F:calcium ion binding"/>
    <property type="evidence" value="ECO:0007669"/>
    <property type="project" value="TreeGrafter"/>
</dbReference>
<feature type="compositionally biased region" description="Polar residues" evidence="3">
    <location>
        <begin position="36"/>
        <end position="45"/>
    </location>
</feature>
<dbReference type="GO" id="GO:0046928">
    <property type="term" value="P:regulation of neurotransmitter secretion"/>
    <property type="evidence" value="ECO:0007669"/>
    <property type="project" value="TreeGrafter"/>
</dbReference>
<gene>
    <name evidence="5" type="ORF">g.4818</name>
</gene>
<protein>
    <recommendedName>
        <fullName evidence="4">C2 domain-containing protein</fullName>
    </recommendedName>
</protein>
<proteinExistence type="predicted"/>
<dbReference type="Pfam" id="PF00168">
    <property type="entry name" value="C2"/>
    <property type="match status" value="1"/>
</dbReference>
<evidence type="ECO:0000259" key="4">
    <source>
        <dbReference type="PROSITE" id="PS50004"/>
    </source>
</evidence>
<evidence type="ECO:0000256" key="2">
    <source>
        <dbReference type="ARBA" id="ARBA00022837"/>
    </source>
</evidence>
<dbReference type="PRINTS" id="PR00360">
    <property type="entry name" value="C2DOMAIN"/>
</dbReference>
<evidence type="ECO:0000256" key="1">
    <source>
        <dbReference type="ARBA" id="ARBA00022723"/>
    </source>
</evidence>
<dbReference type="SMART" id="SM00239">
    <property type="entry name" value="C2"/>
    <property type="match status" value="1"/>
</dbReference>
<feature type="compositionally biased region" description="Polar residues" evidence="3">
    <location>
        <begin position="53"/>
        <end position="73"/>
    </location>
</feature>
<dbReference type="AlphaFoldDB" id="A0A1B6IU98"/>
<dbReference type="GO" id="GO:0030672">
    <property type="term" value="C:synaptic vesicle membrane"/>
    <property type="evidence" value="ECO:0007669"/>
    <property type="project" value="TreeGrafter"/>
</dbReference>
<keyword evidence="1" id="KW-0479">Metal-binding</keyword>